<dbReference type="Proteomes" id="UP001500683">
    <property type="component" value="Unassembled WGS sequence"/>
</dbReference>
<dbReference type="InterPro" id="IPR020846">
    <property type="entry name" value="MFS_dom"/>
</dbReference>
<feature type="transmembrane region" description="Helical" evidence="5">
    <location>
        <begin position="253"/>
        <end position="277"/>
    </location>
</feature>
<gene>
    <name evidence="7" type="ORF">GCM10022214_65670</name>
</gene>
<comment type="caution">
    <text evidence="7">The sequence shown here is derived from an EMBL/GenBank/DDBJ whole genome shotgun (WGS) entry which is preliminary data.</text>
</comment>
<dbReference type="SUPFAM" id="SSF103473">
    <property type="entry name" value="MFS general substrate transporter"/>
    <property type="match status" value="1"/>
</dbReference>
<evidence type="ECO:0000256" key="1">
    <source>
        <dbReference type="ARBA" id="ARBA00004651"/>
    </source>
</evidence>
<name>A0ABP7WQ32_9ACTN</name>
<reference evidence="8" key="1">
    <citation type="journal article" date="2019" name="Int. J. Syst. Evol. Microbiol.">
        <title>The Global Catalogue of Microorganisms (GCM) 10K type strain sequencing project: providing services to taxonomists for standard genome sequencing and annotation.</title>
        <authorList>
            <consortium name="The Broad Institute Genomics Platform"/>
            <consortium name="The Broad Institute Genome Sequencing Center for Infectious Disease"/>
            <person name="Wu L."/>
            <person name="Ma J."/>
        </authorList>
    </citation>
    <scope>NUCLEOTIDE SEQUENCE [LARGE SCALE GENOMIC DNA]</scope>
    <source>
        <strain evidence="8">JCM 16702</strain>
    </source>
</reference>
<accession>A0ABP7WQ32</accession>
<keyword evidence="3 5" id="KW-1133">Transmembrane helix</keyword>
<evidence type="ECO:0000313" key="8">
    <source>
        <dbReference type="Proteomes" id="UP001500683"/>
    </source>
</evidence>
<dbReference type="PANTHER" id="PTHR23501:SF197">
    <property type="entry name" value="COMD"/>
    <property type="match status" value="1"/>
</dbReference>
<feature type="transmembrane region" description="Helical" evidence="5">
    <location>
        <begin position="101"/>
        <end position="121"/>
    </location>
</feature>
<feature type="transmembrane region" description="Helical" evidence="5">
    <location>
        <begin position="12"/>
        <end position="32"/>
    </location>
</feature>
<protein>
    <recommendedName>
        <fullName evidence="6">Major facilitator superfamily (MFS) profile domain-containing protein</fullName>
    </recommendedName>
</protein>
<evidence type="ECO:0000256" key="2">
    <source>
        <dbReference type="ARBA" id="ARBA00022692"/>
    </source>
</evidence>
<dbReference type="InterPro" id="IPR036259">
    <property type="entry name" value="MFS_trans_sf"/>
</dbReference>
<feature type="transmembrane region" description="Helical" evidence="5">
    <location>
        <begin position="76"/>
        <end position="95"/>
    </location>
</feature>
<feature type="transmembrane region" description="Helical" evidence="5">
    <location>
        <begin position="133"/>
        <end position="156"/>
    </location>
</feature>
<keyword evidence="4 5" id="KW-0472">Membrane</keyword>
<feature type="transmembrane region" description="Helical" evidence="5">
    <location>
        <begin position="204"/>
        <end position="233"/>
    </location>
</feature>
<feature type="transmembrane region" description="Helical" evidence="5">
    <location>
        <begin position="162"/>
        <end position="183"/>
    </location>
</feature>
<organism evidence="7 8">
    <name type="scientific">Actinomadura miaoliensis</name>
    <dbReference type="NCBI Taxonomy" id="430685"/>
    <lineage>
        <taxon>Bacteria</taxon>
        <taxon>Bacillati</taxon>
        <taxon>Actinomycetota</taxon>
        <taxon>Actinomycetes</taxon>
        <taxon>Streptosporangiales</taxon>
        <taxon>Thermomonosporaceae</taxon>
        <taxon>Actinomadura</taxon>
    </lineage>
</organism>
<evidence type="ECO:0000256" key="4">
    <source>
        <dbReference type="ARBA" id="ARBA00023136"/>
    </source>
</evidence>
<sequence>MAGRGGRGLVPLLAFLGVMAYSLSMAVVSPALPLIQEGLGTTAAGAAWALTAMTLSAAVATPVVGGLGDLLGPRRVLLGVLAMATAGMVVAASAASLPVMLAGRALAGVGGGVFPLAYTIIREVAPPARTSSAVGLMSSMLGVGGAVSWCVAGPVIDHLGWRWLLWLPVCGLVPGWFAAWWIVPEGRRRPSGRIDWWGAVLLAAWLAAGLAALTLGAELLVVAVVLAAVWLAVEARTDEPLVHLRLMRLRGVWTANAASLLSGFALMGGGVLFPLLVQLPESTGFGFGGAPRRRPCCSFRRRWGCRWRGSPRACWTGASGRGRCCWPAGCSRVPGWGSSAWRTTPCGSCTRAGPCGGWGWGWLTRPWPISSSRRCPRRTRGWPPV</sequence>
<evidence type="ECO:0000256" key="3">
    <source>
        <dbReference type="ARBA" id="ARBA00022989"/>
    </source>
</evidence>
<feature type="domain" description="Major facilitator superfamily (MFS) profile" evidence="6">
    <location>
        <begin position="10"/>
        <end position="385"/>
    </location>
</feature>
<keyword evidence="2 5" id="KW-0812">Transmembrane</keyword>
<dbReference type="InterPro" id="IPR011701">
    <property type="entry name" value="MFS"/>
</dbReference>
<dbReference type="Pfam" id="PF07690">
    <property type="entry name" value="MFS_1"/>
    <property type="match status" value="1"/>
</dbReference>
<dbReference type="PANTHER" id="PTHR23501">
    <property type="entry name" value="MAJOR FACILITATOR SUPERFAMILY"/>
    <property type="match status" value="1"/>
</dbReference>
<evidence type="ECO:0000313" key="7">
    <source>
        <dbReference type="EMBL" id="GAA4094142.1"/>
    </source>
</evidence>
<dbReference type="Gene3D" id="1.20.1250.20">
    <property type="entry name" value="MFS general substrate transporter like domains"/>
    <property type="match status" value="1"/>
</dbReference>
<dbReference type="PROSITE" id="PS50850">
    <property type="entry name" value="MFS"/>
    <property type="match status" value="1"/>
</dbReference>
<dbReference type="RefSeq" id="WP_344955381.1">
    <property type="nucleotide sequence ID" value="NZ_BAAAZG010000051.1"/>
</dbReference>
<evidence type="ECO:0000256" key="5">
    <source>
        <dbReference type="SAM" id="Phobius"/>
    </source>
</evidence>
<comment type="subcellular location">
    <subcellularLocation>
        <location evidence="1">Cell membrane</location>
        <topology evidence="1">Multi-pass membrane protein</topology>
    </subcellularLocation>
</comment>
<dbReference type="EMBL" id="BAAAZG010000051">
    <property type="protein sequence ID" value="GAA4094142.1"/>
    <property type="molecule type" value="Genomic_DNA"/>
</dbReference>
<feature type="transmembrane region" description="Helical" evidence="5">
    <location>
        <begin position="44"/>
        <end position="64"/>
    </location>
</feature>
<proteinExistence type="predicted"/>
<keyword evidence="8" id="KW-1185">Reference proteome</keyword>
<evidence type="ECO:0000259" key="6">
    <source>
        <dbReference type="PROSITE" id="PS50850"/>
    </source>
</evidence>